<gene>
    <name evidence="1" type="ORF">ACFPMF_05515</name>
</gene>
<keyword evidence="1" id="KW-0560">Oxidoreductase</keyword>
<keyword evidence="2" id="KW-1185">Reference proteome</keyword>
<dbReference type="GO" id="GO:0004601">
    <property type="term" value="F:peroxidase activity"/>
    <property type="evidence" value="ECO:0007669"/>
    <property type="project" value="UniProtKB-KW"/>
</dbReference>
<dbReference type="Pfam" id="PF02566">
    <property type="entry name" value="OsmC"/>
    <property type="match status" value="1"/>
</dbReference>
<dbReference type="InterPro" id="IPR015946">
    <property type="entry name" value="KH_dom-like_a/b"/>
</dbReference>
<sequence length="132" mass="14141">MKMSARVTSAFNQHDSVVQTNDAAKTVSIAPKPTGFGASVNGGELLLLALATCFCNDIYREAGKRNLPVSGVEVEVTGEFGAEGEPGFNFQYKAQVTSDAPAADIEELIRYTDQVAEIQNTLRKGVTITLTR</sequence>
<keyword evidence="1" id="KW-0575">Peroxidase</keyword>
<dbReference type="Gene3D" id="3.30.300.20">
    <property type="match status" value="1"/>
</dbReference>
<dbReference type="EC" id="1.11.1.-" evidence="1"/>
<dbReference type="EMBL" id="JBHSMA010000001">
    <property type="protein sequence ID" value="MFC5408754.1"/>
    <property type="molecule type" value="Genomic_DNA"/>
</dbReference>
<accession>A0ABW0I7E9</accession>
<dbReference type="RefSeq" id="WP_379841936.1">
    <property type="nucleotide sequence ID" value="NZ_JBHSMA010000001.1"/>
</dbReference>
<evidence type="ECO:0000313" key="2">
    <source>
        <dbReference type="Proteomes" id="UP001596106"/>
    </source>
</evidence>
<proteinExistence type="predicted"/>
<dbReference type="Proteomes" id="UP001596106">
    <property type="component" value="Unassembled WGS sequence"/>
</dbReference>
<comment type="caution">
    <text evidence="1">The sequence shown here is derived from an EMBL/GenBank/DDBJ whole genome shotgun (WGS) entry which is preliminary data.</text>
</comment>
<protein>
    <submittedName>
        <fullName evidence="1">OsmC family protein</fullName>
        <ecNumber evidence="1">1.11.1.-</ecNumber>
    </submittedName>
</protein>
<dbReference type="InterPro" id="IPR003718">
    <property type="entry name" value="OsmC/Ohr_fam"/>
</dbReference>
<organism evidence="1 2">
    <name type="scientific">Larkinella bovis</name>
    <dbReference type="NCBI Taxonomy" id="683041"/>
    <lineage>
        <taxon>Bacteria</taxon>
        <taxon>Pseudomonadati</taxon>
        <taxon>Bacteroidota</taxon>
        <taxon>Cytophagia</taxon>
        <taxon>Cytophagales</taxon>
        <taxon>Spirosomataceae</taxon>
        <taxon>Larkinella</taxon>
    </lineage>
</organism>
<name>A0ABW0I7E9_9BACT</name>
<dbReference type="InterPro" id="IPR036102">
    <property type="entry name" value="OsmC/Ohrsf"/>
</dbReference>
<evidence type="ECO:0000313" key="1">
    <source>
        <dbReference type="EMBL" id="MFC5408754.1"/>
    </source>
</evidence>
<dbReference type="SUPFAM" id="SSF82784">
    <property type="entry name" value="OsmC-like"/>
    <property type="match status" value="1"/>
</dbReference>
<reference evidence="2" key="1">
    <citation type="journal article" date="2019" name="Int. J. Syst. Evol. Microbiol.">
        <title>The Global Catalogue of Microorganisms (GCM) 10K type strain sequencing project: providing services to taxonomists for standard genome sequencing and annotation.</title>
        <authorList>
            <consortium name="The Broad Institute Genomics Platform"/>
            <consortium name="The Broad Institute Genome Sequencing Center for Infectious Disease"/>
            <person name="Wu L."/>
            <person name="Ma J."/>
        </authorList>
    </citation>
    <scope>NUCLEOTIDE SEQUENCE [LARGE SCALE GENOMIC DNA]</scope>
    <source>
        <strain evidence="2">CCUG 55250</strain>
    </source>
</reference>